<dbReference type="InterPro" id="IPR008979">
    <property type="entry name" value="Galactose-bd-like_sf"/>
</dbReference>
<keyword evidence="2" id="KW-0378">Hydrolase</keyword>
<dbReference type="CDD" id="cd14791">
    <property type="entry name" value="GH36"/>
    <property type="match status" value="1"/>
</dbReference>
<dbReference type="Proteomes" id="UP001165069">
    <property type="component" value="Unassembled WGS sequence"/>
</dbReference>
<feature type="chain" id="PRO_5045907367" description="Glycosyl hydrolase family 98 putative carbohydrate-binding module domain-containing protein" evidence="4">
    <location>
        <begin position="19"/>
        <end position="833"/>
    </location>
</feature>
<keyword evidence="3" id="KW-0326">Glycosidase</keyword>
<dbReference type="InterPro" id="IPR013222">
    <property type="entry name" value="Glyco_hyd_98_carb-bd"/>
</dbReference>
<dbReference type="SUPFAM" id="SSF51011">
    <property type="entry name" value="Glycosyl hydrolase domain"/>
    <property type="match status" value="1"/>
</dbReference>
<dbReference type="Gene3D" id="2.60.120.1060">
    <property type="entry name" value="NPCBM/NEW2 domain"/>
    <property type="match status" value="1"/>
</dbReference>
<dbReference type="InterPro" id="IPR002241">
    <property type="entry name" value="Glyco_hydro_27"/>
</dbReference>
<sequence length="833" mass="92426">MPALSRTALIMALGCALASGQAKPQAKPQTQTWPHPIPARVKDGSNGDLFVMTLGDVQTPLSQGSYDPTKDELTLLDGTLLPHYYRDTLKLKFFRPLDKSIFPVAPSGFCTWYYYYQNLDEGEVRRNTDWIAQNLKDYGAQIIQIDDGWQAEKADGGHGSRDWSSIDRHFPSGLASLAHYIKSKGFTPGLWIAPHGQSNDQVVQSLPGVFLRKPDGTSPSDTWEGKWLVDPSSEASQAYLKDLFSKFTAWGYDYLKIDGQPIVVDEYGKTQAFMQHPAEPDKLYRHTLDAIRSGIGPKRYLLGCWGLPVEGMGLMNGSRTGGDVVLGWEGFLTALAPTLQSYYQHNIAWYTDPDVMLLRAPLSLDQARVWASLHGLTGQALFASDRLPDLSRERVDILHKVFPATDIRPLDLFPAVRNKRIWDLKIQHLGRGYDVVGAFNFRQDRPDPLYLNWQELGLPANGPVHVFDFWNQEYLGAWEAGLALDLAPTSCRVLSLVPSDGQIQLVSTNRHLTQGWVDLQALHRTGSGFSGRSKVIKDDPYELHFAFPRGQNFEISQVSARSSSGALPVRITNHQGWATLRIASPRTQEVSWKVTFKPAGFYRYPTQTPVGLQVEPRGLDGVDLLWKDQYYLNAGYQVYLDGRLLGHSGSPHFPLRGLDPARSYTAEVRSVWEDGTESKGLKKAELTFTLAALLPDTTNLAQLDPVRAEGRGAEPRTFSVATRHREGLTAHAGSEVEFDLKGLFSTFSAQAAFDDSDRGKTPVTFVVLGDGRELWASAALPKTAGPKPFSLDVSGVKRLVLRATAKDAAPEDDDWLNAPHAAWLDPVLMKASK</sequence>
<organism evidence="6 7">
    <name type="scientific">Geothrix limicola</name>
    <dbReference type="NCBI Taxonomy" id="2927978"/>
    <lineage>
        <taxon>Bacteria</taxon>
        <taxon>Pseudomonadati</taxon>
        <taxon>Acidobacteriota</taxon>
        <taxon>Holophagae</taxon>
        <taxon>Holophagales</taxon>
        <taxon>Holophagaceae</taxon>
        <taxon>Geothrix</taxon>
    </lineage>
</organism>
<comment type="caution">
    <text evidence="6">The sequence shown here is derived from an EMBL/GenBank/DDBJ whole genome shotgun (WGS) entry which is preliminary data.</text>
</comment>
<feature type="domain" description="Glycosyl hydrolase family 98 putative carbohydrate-binding module" evidence="5">
    <location>
        <begin position="694"/>
        <end position="830"/>
    </location>
</feature>
<keyword evidence="4" id="KW-0732">Signal</keyword>
<evidence type="ECO:0000313" key="6">
    <source>
        <dbReference type="EMBL" id="GLH71751.1"/>
    </source>
</evidence>
<dbReference type="Gene3D" id="2.60.40.1180">
    <property type="entry name" value="Golgi alpha-mannosidase II"/>
    <property type="match status" value="1"/>
</dbReference>
<dbReference type="InterPro" id="IPR013780">
    <property type="entry name" value="Glyco_hydro_b"/>
</dbReference>
<accession>A0ABQ5QBD7</accession>
<name>A0ABQ5QBD7_9BACT</name>
<dbReference type="Pfam" id="PF02065">
    <property type="entry name" value="Melibiase"/>
    <property type="match status" value="1"/>
</dbReference>
<evidence type="ECO:0000313" key="7">
    <source>
        <dbReference type="Proteomes" id="UP001165069"/>
    </source>
</evidence>
<dbReference type="Gene3D" id="3.20.20.70">
    <property type="entry name" value="Aldolase class I"/>
    <property type="match status" value="1"/>
</dbReference>
<dbReference type="InterPro" id="IPR013785">
    <property type="entry name" value="Aldolase_TIM"/>
</dbReference>
<dbReference type="PANTHER" id="PTHR11452">
    <property type="entry name" value="ALPHA-GALACTOSIDASE/ALPHA-N-ACETYLGALACTOSAMINIDASE"/>
    <property type="match status" value="1"/>
</dbReference>
<keyword evidence="7" id="KW-1185">Reference proteome</keyword>
<proteinExistence type="inferred from homology"/>
<evidence type="ECO:0000256" key="1">
    <source>
        <dbReference type="ARBA" id="ARBA00009743"/>
    </source>
</evidence>
<dbReference type="SUPFAM" id="SSF49785">
    <property type="entry name" value="Galactose-binding domain-like"/>
    <property type="match status" value="1"/>
</dbReference>
<evidence type="ECO:0000256" key="3">
    <source>
        <dbReference type="ARBA" id="ARBA00023295"/>
    </source>
</evidence>
<dbReference type="RefSeq" id="WP_285569253.1">
    <property type="nucleotide sequence ID" value="NZ_BSDE01000001.1"/>
</dbReference>
<reference evidence="6 7" key="1">
    <citation type="journal article" date="2023" name="Antonie Van Leeuwenhoek">
        <title>Mesoterricola silvestris gen. nov., sp. nov., Mesoterricola sediminis sp. nov., Geothrix oryzae sp. nov., Geothrix edaphica sp. nov., Geothrix rubra sp. nov., and Geothrix limicola sp. nov., six novel members of Acidobacteriota isolated from soils.</title>
        <authorList>
            <person name="Itoh H."/>
            <person name="Sugisawa Y."/>
            <person name="Mise K."/>
            <person name="Xu Z."/>
            <person name="Kuniyasu M."/>
            <person name="Ushijima N."/>
            <person name="Kawano K."/>
            <person name="Kobayashi E."/>
            <person name="Shiratori Y."/>
            <person name="Masuda Y."/>
            <person name="Senoo K."/>
        </authorList>
    </citation>
    <scope>NUCLEOTIDE SEQUENCE [LARGE SCALE GENOMIC DNA]</scope>
    <source>
        <strain evidence="6 7">Red804</strain>
    </source>
</reference>
<dbReference type="PANTHER" id="PTHR11452:SF33">
    <property type="entry name" value="ALPHA-GALACTOSIDASE 2"/>
    <property type="match status" value="1"/>
</dbReference>
<dbReference type="InterPro" id="IPR002252">
    <property type="entry name" value="Glyco_hydro_36"/>
</dbReference>
<dbReference type="SUPFAM" id="SSF51445">
    <property type="entry name" value="(Trans)glycosidases"/>
    <property type="match status" value="1"/>
</dbReference>
<comment type="similarity">
    <text evidence="1">Belongs to the glycosyl hydrolase 27 family.</text>
</comment>
<protein>
    <recommendedName>
        <fullName evidence="5">Glycosyl hydrolase family 98 putative carbohydrate-binding module domain-containing protein</fullName>
    </recommendedName>
</protein>
<dbReference type="EMBL" id="BSDE01000001">
    <property type="protein sequence ID" value="GLH71751.1"/>
    <property type="molecule type" value="Genomic_DNA"/>
</dbReference>
<evidence type="ECO:0000256" key="2">
    <source>
        <dbReference type="ARBA" id="ARBA00022801"/>
    </source>
</evidence>
<dbReference type="Pfam" id="PF08305">
    <property type="entry name" value="NPCBM"/>
    <property type="match status" value="1"/>
</dbReference>
<evidence type="ECO:0000259" key="5">
    <source>
        <dbReference type="SMART" id="SM00776"/>
    </source>
</evidence>
<gene>
    <name evidence="6" type="ORF">GETHLI_02530</name>
</gene>
<feature type="signal peptide" evidence="4">
    <location>
        <begin position="1"/>
        <end position="18"/>
    </location>
</feature>
<dbReference type="SMART" id="SM00776">
    <property type="entry name" value="NPCBM"/>
    <property type="match status" value="1"/>
</dbReference>
<dbReference type="InterPro" id="IPR017853">
    <property type="entry name" value="GH"/>
</dbReference>
<evidence type="ECO:0000256" key="4">
    <source>
        <dbReference type="SAM" id="SignalP"/>
    </source>
</evidence>
<dbReference type="InterPro" id="IPR038637">
    <property type="entry name" value="NPCBM_sf"/>
</dbReference>